<dbReference type="GO" id="GO:0003677">
    <property type="term" value="F:DNA binding"/>
    <property type="evidence" value="ECO:0007669"/>
    <property type="project" value="InterPro"/>
</dbReference>
<reference evidence="2 3" key="1">
    <citation type="submission" date="2018-10" db="EMBL/GenBank/DDBJ databases">
        <title>Escaping from acidified nitrite in gastric host defense: Transcriptomic basis for resistance to free nitrous acid in Enterococcus faecalis.</title>
        <authorList>
            <person name="Yu Z."/>
            <person name="Shi D."/>
            <person name="Liu W."/>
            <person name="Meng F."/>
        </authorList>
    </citation>
    <scope>NUCLEOTIDE SEQUENCE [LARGE SCALE GENOMIC DNA]</scope>
    <source>
        <strain evidence="2 3">JE1</strain>
    </source>
</reference>
<dbReference type="EMBL" id="CP033041">
    <property type="protein sequence ID" value="AYM72692.1"/>
    <property type="molecule type" value="Genomic_DNA"/>
</dbReference>
<dbReference type="InterPro" id="IPR001387">
    <property type="entry name" value="Cro/C1-type_HTH"/>
</dbReference>
<dbReference type="AlphaFoldDB" id="A0AAI8LJX1"/>
<name>A0AAI8LJX1_ENTFC</name>
<dbReference type="Gene3D" id="1.10.260.40">
    <property type="entry name" value="lambda repressor-like DNA-binding domains"/>
    <property type="match status" value="1"/>
</dbReference>
<accession>A0AAI8LJX1</accession>
<evidence type="ECO:0000313" key="2">
    <source>
        <dbReference type="EMBL" id="AYM72692.1"/>
    </source>
</evidence>
<organism evidence="2 3">
    <name type="scientific">Enterococcus faecium</name>
    <name type="common">Streptococcus faecium</name>
    <dbReference type="NCBI Taxonomy" id="1352"/>
    <lineage>
        <taxon>Bacteria</taxon>
        <taxon>Bacillati</taxon>
        <taxon>Bacillota</taxon>
        <taxon>Bacilli</taxon>
        <taxon>Lactobacillales</taxon>
        <taxon>Enterococcaceae</taxon>
        <taxon>Enterococcus</taxon>
    </lineage>
</organism>
<dbReference type="Proteomes" id="UP000275747">
    <property type="component" value="Chromosome"/>
</dbReference>
<dbReference type="SUPFAM" id="SSF47413">
    <property type="entry name" value="lambda repressor-like DNA-binding domains"/>
    <property type="match status" value="1"/>
</dbReference>
<dbReference type="CDD" id="cd00093">
    <property type="entry name" value="HTH_XRE"/>
    <property type="match status" value="1"/>
</dbReference>
<sequence>MNNWLVKMRTSKKMTQDEVARLADIPRTTYSSIEQGRRRPSVENAMRIASALEFDWTIFFEKERRELTRKGVTK</sequence>
<dbReference type="SMART" id="SM00530">
    <property type="entry name" value="HTH_XRE"/>
    <property type="match status" value="1"/>
</dbReference>
<dbReference type="PROSITE" id="PS50943">
    <property type="entry name" value="HTH_CROC1"/>
    <property type="match status" value="1"/>
</dbReference>
<evidence type="ECO:0000313" key="3">
    <source>
        <dbReference type="Proteomes" id="UP000275747"/>
    </source>
</evidence>
<proteinExistence type="predicted"/>
<gene>
    <name evidence="2" type="ORF">D9Z05_05230</name>
</gene>
<dbReference type="InterPro" id="IPR010982">
    <property type="entry name" value="Lambda_DNA-bd_dom_sf"/>
</dbReference>
<protein>
    <submittedName>
        <fullName evidence="2">XRE family transcriptional regulator</fullName>
    </submittedName>
</protein>
<feature type="domain" description="HTH cro/C1-type" evidence="1">
    <location>
        <begin position="5"/>
        <end position="59"/>
    </location>
</feature>
<evidence type="ECO:0000259" key="1">
    <source>
        <dbReference type="PROSITE" id="PS50943"/>
    </source>
</evidence>
<dbReference type="RefSeq" id="WP_038398690.1">
    <property type="nucleotide sequence ID" value="NZ_CAKMCQ010000015.1"/>
</dbReference>
<dbReference type="Pfam" id="PF01381">
    <property type="entry name" value="HTH_3"/>
    <property type="match status" value="1"/>
</dbReference>